<dbReference type="CDD" id="cd00130">
    <property type="entry name" value="PAS"/>
    <property type="match status" value="1"/>
</dbReference>
<dbReference type="InterPro" id="IPR035965">
    <property type="entry name" value="PAS-like_dom_sf"/>
</dbReference>
<sequence length="597" mass="65999">MMLEMVVSGMTYGRVNVCGEKRGHFNVDNDEGGDDQEIMRKSFLVGSALFFGIIWEQDPEPRVDLTPQANILFASESISDILGYEPEDVVGKPWFEYFDKDNDNTPFARQATSQGVHLEKAAVIYHAKIAHKNSEPDGKPMWVTCECVFSVVHDVLVACTSYYNEDPHENYMDRIRGAIKKETSKSLVKRFTAPPKDHRYHMLENLSFKFRDPVTETSTREPRAALILNRFTRSLTVMYSTEAIEKVIGISKEYIVGKSFYECIQQQCLAESIAAIESAKGNDSIAHLIFWCRDPRHPHEIEELNQALDDASDISGSEDEDEGDAVGRNSNSASSPMATRTTSQPGREGVVRRNNRQRSAANPSTGQVLPVFQPIQLEAVISCTSDGLVVILRKAPATSRIDHQAIAPWGVNPIAPHVVRPDPNDRFVHGPDATALQPGASKEESIKSIREVAVFAWALCGINGNIGAYARGVPGPKSQPPALPVWNPYGPTEMEPPVNQAEVDWARRLGKRKETGHSLGHVFREERNEKREKRRKLGEMRPDGYAQHDYQPVGPTGYAHQNNGYSGTSAPGNGNGMGNNGYGNGHNGNGNGNGTHH</sequence>
<evidence type="ECO:0000256" key="1">
    <source>
        <dbReference type="SAM" id="MobiDB-lite"/>
    </source>
</evidence>
<feature type="compositionally biased region" description="Gly residues" evidence="1">
    <location>
        <begin position="573"/>
        <end position="597"/>
    </location>
</feature>
<dbReference type="EMBL" id="PQXM01000294">
    <property type="protein sequence ID" value="TGO74252.1"/>
    <property type="molecule type" value="Genomic_DNA"/>
</dbReference>
<reference evidence="3 4" key="1">
    <citation type="submission" date="2017-12" db="EMBL/GenBank/DDBJ databases">
        <title>Comparative genomics of Botrytis spp.</title>
        <authorList>
            <person name="Valero-Jimenez C.A."/>
            <person name="Tapia P."/>
            <person name="Veloso J."/>
            <person name="Silva-Moreno E."/>
            <person name="Staats M."/>
            <person name="Valdes J.H."/>
            <person name="Van Kan J.A.L."/>
        </authorList>
    </citation>
    <scope>NUCLEOTIDE SEQUENCE [LARGE SCALE GENOMIC DNA]</scope>
    <source>
        <strain evidence="3 4">Be9601</strain>
    </source>
</reference>
<dbReference type="PROSITE" id="PS50112">
    <property type="entry name" value="PAS"/>
    <property type="match status" value="1"/>
</dbReference>
<gene>
    <name evidence="3" type="ORF">BELL_0296g00030</name>
</gene>
<feature type="domain" description="PAS" evidence="2">
    <location>
        <begin position="68"/>
        <end position="102"/>
    </location>
</feature>
<feature type="compositionally biased region" description="Polar residues" evidence="1">
    <location>
        <begin position="328"/>
        <end position="345"/>
    </location>
</feature>
<protein>
    <recommendedName>
        <fullName evidence="2">PAS domain-containing protein</fullName>
    </recommendedName>
</protein>
<dbReference type="Gene3D" id="3.30.450.20">
    <property type="entry name" value="PAS domain"/>
    <property type="match status" value="1"/>
</dbReference>
<feature type="compositionally biased region" description="Acidic residues" evidence="1">
    <location>
        <begin position="310"/>
        <end position="324"/>
    </location>
</feature>
<dbReference type="STRING" id="278938.A0A4Z1JSS1"/>
<feature type="region of interest" description="Disordered" evidence="1">
    <location>
        <begin position="310"/>
        <end position="365"/>
    </location>
</feature>
<organism evidence="3 4">
    <name type="scientific">Botrytis elliptica</name>
    <dbReference type="NCBI Taxonomy" id="278938"/>
    <lineage>
        <taxon>Eukaryota</taxon>
        <taxon>Fungi</taxon>
        <taxon>Dikarya</taxon>
        <taxon>Ascomycota</taxon>
        <taxon>Pezizomycotina</taxon>
        <taxon>Leotiomycetes</taxon>
        <taxon>Helotiales</taxon>
        <taxon>Sclerotiniaceae</taxon>
        <taxon>Botrytis</taxon>
    </lineage>
</organism>
<keyword evidence="4" id="KW-1185">Reference proteome</keyword>
<proteinExistence type="predicted"/>
<accession>A0A4Z1JSS1</accession>
<evidence type="ECO:0000259" key="2">
    <source>
        <dbReference type="PROSITE" id="PS50112"/>
    </source>
</evidence>
<dbReference type="SMART" id="SM00091">
    <property type="entry name" value="PAS"/>
    <property type="match status" value="2"/>
</dbReference>
<dbReference type="SUPFAM" id="SSF55785">
    <property type="entry name" value="PYP-like sensor domain (PAS domain)"/>
    <property type="match status" value="1"/>
</dbReference>
<feature type="region of interest" description="Disordered" evidence="1">
    <location>
        <begin position="516"/>
        <end position="597"/>
    </location>
</feature>
<dbReference type="AlphaFoldDB" id="A0A4Z1JSS1"/>
<name>A0A4Z1JSS1_9HELO</name>
<evidence type="ECO:0000313" key="3">
    <source>
        <dbReference type="EMBL" id="TGO74252.1"/>
    </source>
</evidence>
<comment type="caution">
    <text evidence="3">The sequence shown here is derived from an EMBL/GenBank/DDBJ whole genome shotgun (WGS) entry which is preliminary data.</text>
</comment>
<dbReference type="InterPro" id="IPR000014">
    <property type="entry name" value="PAS"/>
</dbReference>
<feature type="compositionally biased region" description="Basic and acidic residues" evidence="1">
    <location>
        <begin position="516"/>
        <end position="542"/>
    </location>
</feature>
<feature type="compositionally biased region" description="Polar residues" evidence="1">
    <location>
        <begin position="559"/>
        <end position="571"/>
    </location>
</feature>
<dbReference type="Proteomes" id="UP000297229">
    <property type="component" value="Unassembled WGS sequence"/>
</dbReference>
<evidence type="ECO:0000313" key="4">
    <source>
        <dbReference type="Proteomes" id="UP000297229"/>
    </source>
</evidence>
<dbReference type="Pfam" id="PF13426">
    <property type="entry name" value="PAS_9"/>
    <property type="match status" value="1"/>
</dbReference>